<name>B1ZZS5_OPITP</name>
<reference evidence="2 3" key="1">
    <citation type="journal article" date="2011" name="J. Bacteriol.">
        <title>Genome sequence of the verrucomicrobium Opitutus terrae PB90-1, an abundant inhabitant of rice paddy soil ecosystems.</title>
        <authorList>
            <person name="van Passel M.W."/>
            <person name="Kant R."/>
            <person name="Palva A."/>
            <person name="Copeland A."/>
            <person name="Lucas S."/>
            <person name="Lapidus A."/>
            <person name="Glavina del Rio T."/>
            <person name="Pitluck S."/>
            <person name="Goltsman E."/>
            <person name="Clum A."/>
            <person name="Sun H."/>
            <person name="Schmutz J."/>
            <person name="Larimer F.W."/>
            <person name="Land M.L."/>
            <person name="Hauser L."/>
            <person name="Kyrpides N."/>
            <person name="Mikhailova N."/>
            <person name="Richardson P.P."/>
            <person name="Janssen P.H."/>
            <person name="de Vos W.M."/>
            <person name="Smidt H."/>
        </authorList>
    </citation>
    <scope>NUCLEOTIDE SEQUENCE [LARGE SCALE GENOMIC DNA]</scope>
    <source>
        <strain evidence="3">DSM 11246 / JCM 15787 / PB90-1</strain>
    </source>
</reference>
<evidence type="ECO:0000313" key="3">
    <source>
        <dbReference type="Proteomes" id="UP000007013"/>
    </source>
</evidence>
<feature type="region of interest" description="Disordered" evidence="1">
    <location>
        <begin position="139"/>
        <end position="175"/>
    </location>
</feature>
<dbReference type="EMBL" id="CP001032">
    <property type="protein sequence ID" value="ACB77261.1"/>
    <property type="molecule type" value="Genomic_DNA"/>
</dbReference>
<dbReference type="AlphaFoldDB" id="B1ZZS5"/>
<protein>
    <submittedName>
        <fullName evidence="2">Uncharacterized protein</fullName>
    </submittedName>
</protein>
<feature type="compositionally biased region" description="Low complexity" evidence="1">
    <location>
        <begin position="139"/>
        <end position="155"/>
    </location>
</feature>
<sequence length="175" mass="18617">MSVRAPSFAALVAESSTIVRARVVSVDSRKVPTPAGDAIKTFVTLEVARPLKGAADRTVTLSFLGGQVGDERWEIPGMPQFTPGSEEYLFITTGSRICPLVGAAHGRYRILPAPATGQPYVARDNYAPLAQVADVSRPLDAAAPAPDPSHALSPARFEQLIAGELSRTTRPDPQR</sequence>
<accession>B1ZZS5</accession>
<proteinExistence type="predicted"/>
<evidence type="ECO:0000313" key="2">
    <source>
        <dbReference type="EMBL" id="ACB77261.1"/>
    </source>
</evidence>
<dbReference type="Proteomes" id="UP000007013">
    <property type="component" value="Chromosome"/>
</dbReference>
<keyword evidence="3" id="KW-1185">Reference proteome</keyword>
<dbReference type="HOGENOM" id="CLU_1531033_0_0_0"/>
<gene>
    <name evidence="2" type="ordered locus">Oter_3987</name>
</gene>
<dbReference type="STRING" id="452637.Oter_3987"/>
<organism evidence="2 3">
    <name type="scientific">Opitutus terrae (strain DSM 11246 / JCM 15787 / PB90-1)</name>
    <dbReference type="NCBI Taxonomy" id="452637"/>
    <lineage>
        <taxon>Bacteria</taxon>
        <taxon>Pseudomonadati</taxon>
        <taxon>Verrucomicrobiota</taxon>
        <taxon>Opitutia</taxon>
        <taxon>Opitutales</taxon>
        <taxon>Opitutaceae</taxon>
        <taxon>Opitutus</taxon>
    </lineage>
</organism>
<dbReference type="KEGG" id="ote:Oter_3987"/>
<evidence type="ECO:0000256" key="1">
    <source>
        <dbReference type="SAM" id="MobiDB-lite"/>
    </source>
</evidence>